<accession>A0AAE0NKR9</accession>
<feature type="signal peptide" evidence="2">
    <location>
        <begin position="1"/>
        <end position="15"/>
    </location>
</feature>
<organism evidence="3 4">
    <name type="scientific">Lasiosphaeria ovina</name>
    <dbReference type="NCBI Taxonomy" id="92902"/>
    <lineage>
        <taxon>Eukaryota</taxon>
        <taxon>Fungi</taxon>
        <taxon>Dikarya</taxon>
        <taxon>Ascomycota</taxon>
        <taxon>Pezizomycotina</taxon>
        <taxon>Sordariomycetes</taxon>
        <taxon>Sordariomycetidae</taxon>
        <taxon>Sordariales</taxon>
        <taxon>Lasiosphaeriaceae</taxon>
        <taxon>Lasiosphaeria</taxon>
    </lineage>
</organism>
<dbReference type="EMBL" id="JAULSN010000001">
    <property type="protein sequence ID" value="KAK3383357.1"/>
    <property type="molecule type" value="Genomic_DNA"/>
</dbReference>
<evidence type="ECO:0000313" key="4">
    <source>
        <dbReference type="Proteomes" id="UP001287356"/>
    </source>
</evidence>
<evidence type="ECO:0000256" key="2">
    <source>
        <dbReference type="SAM" id="SignalP"/>
    </source>
</evidence>
<keyword evidence="4" id="KW-1185">Reference proteome</keyword>
<evidence type="ECO:0008006" key="5">
    <source>
        <dbReference type="Google" id="ProtNLM"/>
    </source>
</evidence>
<sequence length="118" mass="13286">MTFFFLFSLSQIVAALNWKREPGAPSKHDAPNYWESNKTTMERFGGKLGSRLYPDQRNKKGSQTKFKSKTLNNNKKSRPLCLIDLLACETLGKCPQEKTSGADTGPRNESFARREGLA</sequence>
<feature type="region of interest" description="Disordered" evidence="1">
    <location>
        <begin position="95"/>
        <end position="118"/>
    </location>
</feature>
<feature type="compositionally biased region" description="Basic residues" evidence="1">
    <location>
        <begin position="59"/>
        <end position="68"/>
    </location>
</feature>
<keyword evidence="2" id="KW-0732">Signal</keyword>
<protein>
    <recommendedName>
        <fullName evidence="5">Secreted protein</fullName>
    </recommendedName>
</protein>
<proteinExistence type="predicted"/>
<comment type="caution">
    <text evidence="3">The sequence shown here is derived from an EMBL/GenBank/DDBJ whole genome shotgun (WGS) entry which is preliminary data.</text>
</comment>
<dbReference type="AlphaFoldDB" id="A0AAE0NKR9"/>
<reference evidence="3" key="2">
    <citation type="submission" date="2023-06" db="EMBL/GenBank/DDBJ databases">
        <authorList>
            <consortium name="Lawrence Berkeley National Laboratory"/>
            <person name="Haridas S."/>
            <person name="Hensen N."/>
            <person name="Bonometti L."/>
            <person name="Westerberg I."/>
            <person name="Brannstrom I.O."/>
            <person name="Guillou S."/>
            <person name="Cros-Aarteil S."/>
            <person name="Calhoun S."/>
            <person name="Kuo A."/>
            <person name="Mondo S."/>
            <person name="Pangilinan J."/>
            <person name="Riley R."/>
            <person name="Labutti K."/>
            <person name="Andreopoulos B."/>
            <person name="Lipzen A."/>
            <person name="Chen C."/>
            <person name="Yanf M."/>
            <person name="Daum C."/>
            <person name="Ng V."/>
            <person name="Clum A."/>
            <person name="Steindorff A."/>
            <person name="Ohm R."/>
            <person name="Martin F."/>
            <person name="Silar P."/>
            <person name="Natvig D."/>
            <person name="Lalanne C."/>
            <person name="Gautier V."/>
            <person name="Ament-Velasquez S.L."/>
            <person name="Kruys A."/>
            <person name="Hutchinson M.I."/>
            <person name="Powell A.J."/>
            <person name="Barry K."/>
            <person name="Miller A.N."/>
            <person name="Grigoriev I.V."/>
            <person name="Debuchy R."/>
            <person name="Gladieux P."/>
            <person name="Thoren M.H."/>
            <person name="Johannesson H."/>
        </authorList>
    </citation>
    <scope>NUCLEOTIDE SEQUENCE</scope>
    <source>
        <strain evidence="3">CBS 958.72</strain>
    </source>
</reference>
<dbReference type="Proteomes" id="UP001287356">
    <property type="component" value="Unassembled WGS sequence"/>
</dbReference>
<reference evidence="3" key="1">
    <citation type="journal article" date="2023" name="Mol. Phylogenet. Evol.">
        <title>Genome-scale phylogeny and comparative genomics of the fungal order Sordariales.</title>
        <authorList>
            <person name="Hensen N."/>
            <person name="Bonometti L."/>
            <person name="Westerberg I."/>
            <person name="Brannstrom I.O."/>
            <person name="Guillou S."/>
            <person name="Cros-Aarteil S."/>
            <person name="Calhoun S."/>
            <person name="Haridas S."/>
            <person name="Kuo A."/>
            <person name="Mondo S."/>
            <person name="Pangilinan J."/>
            <person name="Riley R."/>
            <person name="LaButti K."/>
            <person name="Andreopoulos B."/>
            <person name="Lipzen A."/>
            <person name="Chen C."/>
            <person name="Yan M."/>
            <person name="Daum C."/>
            <person name="Ng V."/>
            <person name="Clum A."/>
            <person name="Steindorff A."/>
            <person name="Ohm R.A."/>
            <person name="Martin F."/>
            <person name="Silar P."/>
            <person name="Natvig D.O."/>
            <person name="Lalanne C."/>
            <person name="Gautier V."/>
            <person name="Ament-Velasquez S.L."/>
            <person name="Kruys A."/>
            <person name="Hutchinson M.I."/>
            <person name="Powell A.J."/>
            <person name="Barry K."/>
            <person name="Miller A.N."/>
            <person name="Grigoriev I.V."/>
            <person name="Debuchy R."/>
            <person name="Gladieux P."/>
            <person name="Hiltunen Thoren M."/>
            <person name="Johannesson H."/>
        </authorList>
    </citation>
    <scope>NUCLEOTIDE SEQUENCE</scope>
    <source>
        <strain evidence="3">CBS 958.72</strain>
    </source>
</reference>
<gene>
    <name evidence="3" type="ORF">B0T24DRAFT_45699</name>
</gene>
<evidence type="ECO:0000313" key="3">
    <source>
        <dbReference type="EMBL" id="KAK3383357.1"/>
    </source>
</evidence>
<feature type="chain" id="PRO_5042233488" description="Secreted protein" evidence="2">
    <location>
        <begin position="16"/>
        <end position="118"/>
    </location>
</feature>
<name>A0AAE0NKR9_9PEZI</name>
<feature type="region of interest" description="Disordered" evidence="1">
    <location>
        <begin position="45"/>
        <end position="72"/>
    </location>
</feature>
<evidence type="ECO:0000256" key="1">
    <source>
        <dbReference type="SAM" id="MobiDB-lite"/>
    </source>
</evidence>